<evidence type="ECO:0000256" key="5">
    <source>
        <dbReference type="ARBA" id="ARBA00023244"/>
    </source>
</evidence>
<dbReference type="KEGG" id="micc:AUP74_01145"/>
<comment type="similarity">
    <text evidence="2 9">Belongs to the uroporphyrinogen-III synthase family.</text>
</comment>
<dbReference type="PANTHER" id="PTHR38042">
    <property type="entry name" value="UROPORPHYRINOGEN-III SYNTHASE, CHLOROPLASTIC"/>
    <property type="match status" value="1"/>
</dbReference>
<dbReference type="Proteomes" id="UP000095672">
    <property type="component" value="Chromosome"/>
</dbReference>
<protein>
    <recommendedName>
        <fullName evidence="7 9">Uroporphyrinogen-III synthase</fullName>
        <ecNumber evidence="3 9">4.2.1.75</ecNumber>
    </recommendedName>
</protein>
<dbReference type="InterPro" id="IPR003754">
    <property type="entry name" value="4pyrrol_synth_uPrphyn_synth"/>
</dbReference>
<comment type="catalytic activity">
    <reaction evidence="8 9">
        <text>hydroxymethylbilane = uroporphyrinogen III + H2O</text>
        <dbReference type="Rhea" id="RHEA:18965"/>
        <dbReference type="ChEBI" id="CHEBI:15377"/>
        <dbReference type="ChEBI" id="CHEBI:57308"/>
        <dbReference type="ChEBI" id="CHEBI:57845"/>
        <dbReference type="EC" id="4.2.1.75"/>
    </reaction>
</comment>
<feature type="domain" description="Tetrapyrrole biosynthesis uroporphyrinogen III synthase" evidence="10">
    <location>
        <begin position="24"/>
        <end position="249"/>
    </location>
</feature>
<dbReference type="GO" id="GO:0004852">
    <property type="term" value="F:uroporphyrinogen-III synthase activity"/>
    <property type="evidence" value="ECO:0007669"/>
    <property type="project" value="UniProtKB-UniRule"/>
</dbReference>
<dbReference type="Pfam" id="PF02602">
    <property type="entry name" value="HEM4"/>
    <property type="match status" value="1"/>
</dbReference>
<proteinExistence type="inferred from homology"/>
<dbReference type="CDD" id="cd06578">
    <property type="entry name" value="HemD"/>
    <property type="match status" value="1"/>
</dbReference>
<reference evidence="12" key="1">
    <citation type="submission" date="2016-01" db="EMBL/GenBank/DDBJ databases">
        <title>Complete genome sequence of Microbulbifer sp. CCB-MM1, a halophile isolated from Matang Mangrove Forest, Perak.</title>
        <authorList>
            <person name="Moh T.H."/>
            <person name="Dinesh B."/>
            <person name="Lau N.-S."/>
            <person name="Go F."/>
            <person name="Alexander Chong S.-C."/>
        </authorList>
    </citation>
    <scope>NUCLEOTIDE SEQUENCE [LARGE SCALE GENOMIC DNA]</scope>
    <source>
        <strain evidence="12">CCB-MM1</strain>
    </source>
</reference>
<keyword evidence="12" id="KW-1185">Reference proteome</keyword>
<evidence type="ECO:0000259" key="10">
    <source>
        <dbReference type="Pfam" id="PF02602"/>
    </source>
</evidence>
<evidence type="ECO:0000256" key="2">
    <source>
        <dbReference type="ARBA" id="ARBA00008133"/>
    </source>
</evidence>
<dbReference type="EMBL" id="CP014143">
    <property type="protein sequence ID" value="AOS96607.1"/>
    <property type="molecule type" value="Genomic_DNA"/>
</dbReference>
<dbReference type="OrthoDB" id="9787650at2"/>
<evidence type="ECO:0000256" key="6">
    <source>
        <dbReference type="ARBA" id="ARBA00037589"/>
    </source>
</evidence>
<evidence type="ECO:0000256" key="8">
    <source>
        <dbReference type="ARBA" id="ARBA00048617"/>
    </source>
</evidence>
<evidence type="ECO:0000313" key="12">
    <source>
        <dbReference type="Proteomes" id="UP000095672"/>
    </source>
</evidence>
<dbReference type="UniPathway" id="UPA00251">
    <property type="reaction ID" value="UER00320"/>
</dbReference>
<organism evidence="11 12">
    <name type="scientific">Microbulbifer aggregans</name>
    <dbReference type="NCBI Taxonomy" id="1769779"/>
    <lineage>
        <taxon>Bacteria</taxon>
        <taxon>Pseudomonadati</taxon>
        <taxon>Pseudomonadota</taxon>
        <taxon>Gammaproteobacteria</taxon>
        <taxon>Cellvibrionales</taxon>
        <taxon>Microbulbiferaceae</taxon>
        <taxon>Microbulbifer</taxon>
    </lineage>
</organism>
<dbReference type="PATRIC" id="fig|1769779.3.peg.1166"/>
<evidence type="ECO:0000256" key="9">
    <source>
        <dbReference type="RuleBase" id="RU366031"/>
    </source>
</evidence>
<keyword evidence="4 9" id="KW-0456">Lyase</keyword>
<sequence length="258" mass="28130">MEKPLQGRRILVTRPSAQAAGWCRRLHSAGAEADCIPMLDIVPITDDSGCQAIKQRILDFDQIDHAIFVSRNAVRFGFEWLDAYWPQLPMGTRFYAIGAATAAALEEAGVQCQSGGESMDSEALLALPALQDLREQKALIFRGRGGRPLIGETLRERGARVDYCELYDRSLPDTAISQLAAYQHQPDAIAVHSGETLQNLAHCIDACSRDALRRALLVCPSARVAAQGRELGFAHVVAATNAGDDAMFEALRRSLQGQ</sequence>
<evidence type="ECO:0000256" key="1">
    <source>
        <dbReference type="ARBA" id="ARBA00004772"/>
    </source>
</evidence>
<keyword evidence="5 9" id="KW-0627">Porphyrin biosynthesis</keyword>
<evidence type="ECO:0000256" key="7">
    <source>
        <dbReference type="ARBA" id="ARBA00040167"/>
    </source>
</evidence>
<evidence type="ECO:0000256" key="3">
    <source>
        <dbReference type="ARBA" id="ARBA00013109"/>
    </source>
</evidence>
<dbReference type="PANTHER" id="PTHR38042:SF1">
    <property type="entry name" value="UROPORPHYRINOGEN-III SYNTHASE, CHLOROPLASTIC"/>
    <property type="match status" value="1"/>
</dbReference>
<evidence type="ECO:0000313" key="11">
    <source>
        <dbReference type="EMBL" id="AOS96607.1"/>
    </source>
</evidence>
<dbReference type="Gene3D" id="3.40.50.10090">
    <property type="match status" value="2"/>
</dbReference>
<accession>A0A1C9W646</accession>
<dbReference type="EC" id="4.2.1.75" evidence="3 9"/>
<dbReference type="STRING" id="1769779.AUP74_01145"/>
<comment type="function">
    <text evidence="6 9">Catalyzes cyclization of the linear tetrapyrrole, hydroxymethylbilane, to the macrocyclic uroporphyrinogen III.</text>
</comment>
<dbReference type="GO" id="GO:0006780">
    <property type="term" value="P:uroporphyrinogen III biosynthetic process"/>
    <property type="evidence" value="ECO:0007669"/>
    <property type="project" value="UniProtKB-UniRule"/>
</dbReference>
<dbReference type="SUPFAM" id="SSF69618">
    <property type="entry name" value="HemD-like"/>
    <property type="match status" value="1"/>
</dbReference>
<name>A0A1C9W646_9GAMM</name>
<evidence type="ECO:0000256" key="4">
    <source>
        <dbReference type="ARBA" id="ARBA00023239"/>
    </source>
</evidence>
<dbReference type="InterPro" id="IPR036108">
    <property type="entry name" value="4pyrrol_syn_uPrphyn_synt_sf"/>
</dbReference>
<gene>
    <name evidence="11" type="primary">hemD</name>
    <name evidence="11" type="ORF">AUP74_01145</name>
</gene>
<dbReference type="AlphaFoldDB" id="A0A1C9W646"/>
<dbReference type="RefSeq" id="WP_083260845.1">
    <property type="nucleotide sequence ID" value="NZ_CP014143.1"/>
</dbReference>
<dbReference type="InterPro" id="IPR039793">
    <property type="entry name" value="UROS/Hem4"/>
</dbReference>
<dbReference type="GO" id="GO:0006782">
    <property type="term" value="P:protoporphyrinogen IX biosynthetic process"/>
    <property type="evidence" value="ECO:0007669"/>
    <property type="project" value="UniProtKB-UniRule"/>
</dbReference>
<comment type="pathway">
    <text evidence="1 9">Porphyrin-containing compound metabolism; protoporphyrin-IX biosynthesis; coproporphyrinogen-III from 5-aminolevulinate: step 3/4.</text>
</comment>